<gene>
    <name evidence="9" type="ORF">V5799_011845</name>
</gene>
<sequence length="325" mass="35647">MNIAEFQRADLFLCQVCPEAFTPGMAAHLAIHCDRKPHLCVVCGHQFALISEHSLHMSAHNDSDHLSSNSIVESAATQSAQASIIGESSIRRSPTTGYLSANREHVDMEGPQNGDSRRCVVHGFQTSRGLNFEKRANENTYRDVADNGTLAQYNADVGPRAFPSLPRCPECEHPFLDKDKLWMHRMCAHYVQAYTCQFCMRCFEEPAALEQHLAAVHRPKLAPSCSSGLGRSLGGEVAVAERCTNMAGDSLEQLGTVALTPGYEAPPSLSAVLREVQDDTLNHLLYDLQRVNSADLQAASFPFTEAPAADFNSPVSDTSSHTWFK</sequence>
<comment type="subcellular location">
    <subcellularLocation>
        <location evidence="1">Nucleus</location>
    </subcellularLocation>
</comment>
<evidence type="ECO:0000256" key="6">
    <source>
        <dbReference type="ARBA" id="ARBA00023242"/>
    </source>
</evidence>
<dbReference type="GO" id="GO:0005634">
    <property type="term" value="C:nucleus"/>
    <property type="evidence" value="ECO:0007669"/>
    <property type="project" value="UniProtKB-SubCell"/>
</dbReference>
<keyword evidence="10" id="KW-1185">Reference proteome</keyword>
<keyword evidence="3" id="KW-0677">Repeat</keyword>
<evidence type="ECO:0000259" key="8">
    <source>
        <dbReference type="PROSITE" id="PS50157"/>
    </source>
</evidence>
<keyword evidence="2" id="KW-0479">Metal-binding</keyword>
<protein>
    <recommendedName>
        <fullName evidence="8">C2H2-type domain-containing protein</fullName>
    </recommendedName>
</protein>
<dbReference type="EMBL" id="JARKHS020016570">
    <property type="protein sequence ID" value="KAK8773616.1"/>
    <property type="molecule type" value="Genomic_DNA"/>
</dbReference>
<dbReference type="Gene3D" id="3.30.160.60">
    <property type="entry name" value="Classic Zinc Finger"/>
    <property type="match status" value="2"/>
</dbReference>
<dbReference type="InterPro" id="IPR036236">
    <property type="entry name" value="Znf_C2H2_sf"/>
</dbReference>
<dbReference type="InterPro" id="IPR013087">
    <property type="entry name" value="Znf_C2H2_type"/>
</dbReference>
<evidence type="ECO:0000256" key="3">
    <source>
        <dbReference type="ARBA" id="ARBA00022737"/>
    </source>
</evidence>
<proteinExistence type="predicted"/>
<dbReference type="AlphaFoldDB" id="A0AAQ4EFY4"/>
<reference evidence="9 10" key="1">
    <citation type="journal article" date="2023" name="Arcadia Sci">
        <title>De novo assembly of a long-read Amblyomma americanum tick genome.</title>
        <authorList>
            <person name="Chou S."/>
            <person name="Poskanzer K.E."/>
            <person name="Rollins M."/>
            <person name="Thuy-Boun P.S."/>
        </authorList>
    </citation>
    <scope>NUCLEOTIDE SEQUENCE [LARGE SCALE GENOMIC DNA]</scope>
    <source>
        <strain evidence="9">F_SG_1</strain>
        <tissue evidence="9">Salivary glands</tissue>
    </source>
</reference>
<evidence type="ECO:0000256" key="1">
    <source>
        <dbReference type="ARBA" id="ARBA00004123"/>
    </source>
</evidence>
<feature type="domain" description="C2H2-type" evidence="8">
    <location>
        <begin position="194"/>
        <end position="222"/>
    </location>
</feature>
<evidence type="ECO:0000256" key="5">
    <source>
        <dbReference type="ARBA" id="ARBA00022833"/>
    </source>
</evidence>
<dbReference type="SUPFAM" id="SSF57667">
    <property type="entry name" value="beta-beta-alpha zinc fingers"/>
    <property type="match status" value="1"/>
</dbReference>
<dbReference type="GO" id="GO:0000981">
    <property type="term" value="F:DNA-binding transcription factor activity, RNA polymerase II-specific"/>
    <property type="evidence" value="ECO:0007669"/>
    <property type="project" value="TreeGrafter"/>
</dbReference>
<evidence type="ECO:0000313" key="10">
    <source>
        <dbReference type="Proteomes" id="UP001321473"/>
    </source>
</evidence>
<keyword evidence="4 7" id="KW-0863">Zinc-finger</keyword>
<organism evidence="9 10">
    <name type="scientific">Amblyomma americanum</name>
    <name type="common">Lone star tick</name>
    <dbReference type="NCBI Taxonomy" id="6943"/>
    <lineage>
        <taxon>Eukaryota</taxon>
        <taxon>Metazoa</taxon>
        <taxon>Ecdysozoa</taxon>
        <taxon>Arthropoda</taxon>
        <taxon>Chelicerata</taxon>
        <taxon>Arachnida</taxon>
        <taxon>Acari</taxon>
        <taxon>Parasitiformes</taxon>
        <taxon>Ixodida</taxon>
        <taxon>Ixodoidea</taxon>
        <taxon>Ixodidae</taxon>
        <taxon>Amblyomminae</taxon>
        <taxon>Amblyomma</taxon>
    </lineage>
</organism>
<dbReference type="SMART" id="SM00355">
    <property type="entry name" value="ZnF_C2H2"/>
    <property type="match status" value="4"/>
</dbReference>
<comment type="caution">
    <text evidence="9">The sequence shown here is derived from an EMBL/GenBank/DDBJ whole genome shotgun (WGS) entry which is preliminary data.</text>
</comment>
<evidence type="ECO:0000256" key="2">
    <source>
        <dbReference type="ARBA" id="ARBA00022723"/>
    </source>
</evidence>
<dbReference type="PROSITE" id="PS00028">
    <property type="entry name" value="ZINC_FINGER_C2H2_1"/>
    <property type="match status" value="2"/>
</dbReference>
<dbReference type="PANTHER" id="PTHR24394">
    <property type="entry name" value="ZINC FINGER PROTEIN"/>
    <property type="match status" value="1"/>
</dbReference>
<evidence type="ECO:0000256" key="4">
    <source>
        <dbReference type="ARBA" id="ARBA00022771"/>
    </source>
</evidence>
<name>A0AAQ4EFY4_AMBAM</name>
<accession>A0AAQ4EFY4</accession>
<evidence type="ECO:0000313" key="9">
    <source>
        <dbReference type="EMBL" id="KAK8773616.1"/>
    </source>
</evidence>
<keyword evidence="5" id="KW-0862">Zinc</keyword>
<dbReference type="PANTHER" id="PTHR24394:SF29">
    <property type="entry name" value="MYONEURIN"/>
    <property type="match status" value="1"/>
</dbReference>
<dbReference type="PROSITE" id="PS50157">
    <property type="entry name" value="ZINC_FINGER_C2H2_2"/>
    <property type="match status" value="1"/>
</dbReference>
<evidence type="ECO:0000256" key="7">
    <source>
        <dbReference type="PROSITE-ProRule" id="PRU00042"/>
    </source>
</evidence>
<dbReference type="GO" id="GO:0008270">
    <property type="term" value="F:zinc ion binding"/>
    <property type="evidence" value="ECO:0007669"/>
    <property type="project" value="UniProtKB-KW"/>
</dbReference>
<keyword evidence="6" id="KW-0539">Nucleus</keyword>
<dbReference type="Proteomes" id="UP001321473">
    <property type="component" value="Unassembled WGS sequence"/>
</dbReference>